<evidence type="ECO:0000313" key="3">
    <source>
        <dbReference type="Proteomes" id="UP000199382"/>
    </source>
</evidence>
<evidence type="ECO:0000313" key="2">
    <source>
        <dbReference type="EMBL" id="SDI45041.1"/>
    </source>
</evidence>
<dbReference type="EMBL" id="FNEK01000003">
    <property type="protein sequence ID" value="SDI45041.1"/>
    <property type="molecule type" value="Genomic_DNA"/>
</dbReference>
<feature type="transmembrane region" description="Helical" evidence="1">
    <location>
        <begin position="21"/>
        <end position="42"/>
    </location>
</feature>
<name>A0A1G8KNJ5_9RHOB</name>
<accession>A0A1G8KNJ5</accession>
<gene>
    <name evidence="2" type="ORF">SAMN04488026_100344</name>
</gene>
<protein>
    <submittedName>
        <fullName evidence="2">Uncharacterized protein</fullName>
    </submittedName>
</protein>
<keyword evidence="1" id="KW-0812">Transmembrane</keyword>
<keyword evidence="1" id="KW-0472">Membrane</keyword>
<dbReference type="RefSeq" id="WP_170844430.1">
    <property type="nucleotide sequence ID" value="NZ_FNEK01000003.1"/>
</dbReference>
<keyword evidence="1" id="KW-1133">Transmembrane helix</keyword>
<proteinExistence type="predicted"/>
<organism evidence="2 3">
    <name type="scientific">Aliiruegeria lutimaris</name>
    <dbReference type="NCBI Taxonomy" id="571298"/>
    <lineage>
        <taxon>Bacteria</taxon>
        <taxon>Pseudomonadati</taxon>
        <taxon>Pseudomonadota</taxon>
        <taxon>Alphaproteobacteria</taxon>
        <taxon>Rhodobacterales</taxon>
        <taxon>Roseobacteraceae</taxon>
        <taxon>Aliiruegeria</taxon>
    </lineage>
</organism>
<dbReference type="Proteomes" id="UP000199382">
    <property type="component" value="Unassembled WGS sequence"/>
</dbReference>
<evidence type="ECO:0000256" key="1">
    <source>
        <dbReference type="SAM" id="Phobius"/>
    </source>
</evidence>
<sequence length="49" mass="5345">MSLKKTNLAWNGWSIRTQINFAMGSVGILLLVISVTSTLLTYKIGGIPH</sequence>
<dbReference type="AlphaFoldDB" id="A0A1G8KNJ5"/>
<keyword evidence="3" id="KW-1185">Reference proteome</keyword>
<reference evidence="2 3" key="1">
    <citation type="submission" date="2016-10" db="EMBL/GenBank/DDBJ databases">
        <authorList>
            <person name="de Groot N.N."/>
        </authorList>
    </citation>
    <scope>NUCLEOTIDE SEQUENCE [LARGE SCALE GENOMIC DNA]</scope>
    <source>
        <strain evidence="2 3">DSM 25294</strain>
    </source>
</reference>